<evidence type="ECO:0000313" key="1">
    <source>
        <dbReference type="EMBL" id="JAH90200.1"/>
    </source>
</evidence>
<name>A0A0E9WKU2_ANGAN</name>
<proteinExistence type="predicted"/>
<sequence length="65" mass="7306">MGSDFQDSSWDTERKYIMVNELHRLSNKSPNGTKGTSTSIQVQHVLYSLSSSYGEKGVTNFNCML</sequence>
<dbReference type="EMBL" id="GBXM01018377">
    <property type="protein sequence ID" value="JAH90200.1"/>
    <property type="molecule type" value="Transcribed_RNA"/>
</dbReference>
<reference evidence="1" key="2">
    <citation type="journal article" date="2015" name="Fish Shellfish Immunol.">
        <title>Early steps in the European eel (Anguilla anguilla)-Vibrio vulnificus interaction in the gills: Role of the RtxA13 toxin.</title>
        <authorList>
            <person name="Callol A."/>
            <person name="Pajuelo D."/>
            <person name="Ebbesson L."/>
            <person name="Teles M."/>
            <person name="MacKenzie S."/>
            <person name="Amaro C."/>
        </authorList>
    </citation>
    <scope>NUCLEOTIDE SEQUENCE</scope>
</reference>
<organism evidence="1">
    <name type="scientific">Anguilla anguilla</name>
    <name type="common">European freshwater eel</name>
    <name type="synonym">Muraena anguilla</name>
    <dbReference type="NCBI Taxonomy" id="7936"/>
    <lineage>
        <taxon>Eukaryota</taxon>
        <taxon>Metazoa</taxon>
        <taxon>Chordata</taxon>
        <taxon>Craniata</taxon>
        <taxon>Vertebrata</taxon>
        <taxon>Euteleostomi</taxon>
        <taxon>Actinopterygii</taxon>
        <taxon>Neopterygii</taxon>
        <taxon>Teleostei</taxon>
        <taxon>Anguilliformes</taxon>
        <taxon>Anguillidae</taxon>
        <taxon>Anguilla</taxon>
    </lineage>
</organism>
<reference evidence="1" key="1">
    <citation type="submission" date="2014-11" db="EMBL/GenBank/DDBJ databases">
        <authorList>
            <person name="Amaro Gonzalez C."/>
        </authorList>
    </citation>
    <scope>NUCLEOTIDE SEQUENCE</scope>
</reference>
<dbReference type="AlphaFoldDB" id="A0A0E9WKU2"/>
<accession>A0A0E9WKU2</accession>
<protein>
    <submittedName>
        <fullName evidence="1">Uncharacterized protein</fullName>
    </submittedName>
</protein>